<organism evidence="2 3">
    <name type="scientific">Coprinopsis cinerea (strain Okayama-7 / 130 / ATCC MYA-4618 / FGSC 9003)</name>
    <name type="common">Inky cap fungus</name>
    <name type="synonym">Hormographiella aspergillata</name>
    <dbReference type="NCBI Taxonomy" id="240176"/>
    <lineage>
        <taxon>Eukaryota</taxon>
        <taxon>Fungi</taxon>
        <taxon>Dikarya</taxon>
        <taxon>Basidiomycota</taxon>
        <taxon>Agaricomycotina</taxon>
        <taxon>Agaricomycetes</taxon>
        <taxon>Agaricomycetidae</taxon>
        <taxon>Agaricales</taxon>
        <taxon>Agaricineae</taxon>
        <taxon>Psathyrellaceae</taxon>
        <taxon>Coprinopsis</taxon>
    </lineage>
</organism>
<dbReference type="InParanoid" id="A8NMF6"/>
<evidence type="ECO:0000256" key="1">
    <source>
        <dbReference type="SAM" id="MobiDB-lite"/>
    </source>
</evidence>
<sequence>MISRMIPHIPTLATISPHPTSPYLRDPSLRIPACSAVDLHAESMGARHSAPHLCGAPPVRHGPQLRAGWLILDPNDDPRLVWTDDDHAVPDCLKLWFLSKKDCTPEEIQTADNLVQEIVADIDDDGLTEDAESYGRSLDEHDQTTKKLLEFTSLRSMQCLKKAPSKFVNTITSRSEMANLPRIGHESNTAFPAFQLNITTAELPRKARGTGGIRQLGTAGEVHIDIKDCAGAISAITCYSEDRDDVEEDVLYFVELGVGFILRRLVTACFSGLYLHRGSAVLFKQSAGPHPRPHLRIVVVAYPPAHHFETSSSSALAMVPSSKREGGSEDHPRTSKHVQTEVLKLYKEMKQFRVPDFPMYRPEAQATYLSQSRAISTARSYGNHASRSIVMFVSYLISQVDPALQMRFDRDLLLSAFNWVVPDEETHEGPSYTRVCADPWSTGPGWTGDDVRIGKQYTDDFEGMSCSEQVAKRNSDSGSSVPYGNTIAASVERSWNRHLEQMSSTYPVCVVSKEREVNGRASAQARKAAIKRLTPFMRPSEDNNADAQAPEQEIHEEDERSPLRRSTRTCVHRPYDDDPLVPAPSKRKRGGSHGDGPKHKRHRSTQQSESEDTNNTDQGSDFNGLLSTFTLTHLQRQHDEAEDLVDTLDSTDTDVANEAIKDLPATIKLCCKAGRVSELWQMSESLEGQHSASALQLVEERSKIMMINMLAWEWLDDSLEKGLKARQSTNNTHWTSPLYAAIENIHLTPDIRKTLPATICFPAMTGAPEFVHERPLRRRYSALTDEKLRATAEKVVRTWFSYPKSDYLRMAALLTRKLVDIAGPFILLYPPVWNTYTNLRRGIAISSKVTREKIERWANEELPLALFTRRASEEYKVLLSVCSLYGSRIPFLLEDSSLDVVD</sequence>
<dbReference type="VEuPathDB" id="FungiDB:CC1G_10778"/>
<comment type="caution">
    <text evidence="2">The sequence shown here is derived from an EMBL/GenBank/DDBJ whole genome shotgun (WGS) entry which is preliminary data.</text>
</comment>
<dbReference type="Proteomes" id="UP000001861">
    <property type="component" value="Unassembled WGS sequence"/>
</dbReference>
<accession>A8NMF6</accession>
<proteinExistence type="predicted"/>
<gene>
    <name evidence="2" type="ORF">CC1G_10778</name>
</gene>
<dbReference type="AlphaFoldDB" id="A8NMF6"/>
<dbReference type="KEGG" id="cci:CC1G_10778"/>
<evidence type="ECO:0000313" key="3">
    <source>
        <dbReference type="Proteomes" id="UP000001861"/>
    </source>
</evidence>
<keyword evidence="3" id="KW-1185">Reference proteome</keyword>
<feature type="compositionally biased region" description="Basic and acidic residues" evidence="1">
    <location>
        <begin position="322"/>
        <end position="333"/>
    </location>
</feature>
<dbReference type="EMBL" id="AACS02000012">
    <property type="protein sequence ID" value="EAU86887.2"/>
    <property type="molecule type" value="Genomic_DNA"/>
</dbReference>
<protein>
    <submittedName>
        <fullName evidence="2">Uncharacterized protein</fullName>
    </submittedName>
</protein>
<evidence type="ECO:0000313" key="2">
    <source>
        <dbReference type="EMBL" id="EAU86887.2"/>
    </source>
</evidence>
<feature type="region of interest" description="Disordered" evidence="1">
    <location>
        <begin position="313"/>
        <end position="336"/>
    </location>
</feature>
<feature type="region of interest" description="Disordered" evidence="1">
    <location>
        <begin position="532"/>
        <end position="623"/>
    </location>
</feature>
<dbReference type="OrthoDB" id="3061143at2759"/>
<dbReference type="RefSeq" id="XP_001834904.2">
    <property type="nucleotide sequence ID" value="XM_001834852.2"/>
</dbReference>
<reference evidence="2 3" key="1">
    <citation type="journal article" date="2010" name="Proc. Natl. Acad. Sci. U.S.A.">
        <title>Insights into evolution of multicellular fungi from the assembled chromosomes of the mushroom Coprinopsis cinerea (Coprinus cinereus).</title>
        <authorList>
            <person name="Stajich J.E."/>
            <person name="Wilke S.K."/>
            <person name="Ahren D."/>
            <person name="Au C.H."/>
            <person name="Birren B.W."/>
            <person name="Borodovsky M."/>
            <person name="Burns C."/>
            <person name="Canback B."/>
            <person name="Casselton L.A."/>
            <person name="Cheng C.K."/>
            <person name="Deng J."/>
            <person name="Dietrich F.S."/>
            <person name="Fargo D.C."/>
            <person name="Farman M.L."/>
            <person name="Gathman A.C."/>
            <person name="Goldberg J."/>
            <person name="Guigo R."/>
            <person name="Hoegger P.J."/>
            <person name="Hooker J.B."/>
            <person name="Huggins A."/>
            <person name="James T.Y."/>
            <person name="Kamada T."/>
            <person name="Kilaru S."/>
            <person name="Kodira C."/>
            <person name="Kues U."/>
            <person name="Kupfer D."/>
            <person name="Kwan H.S."/>
            <person name="Lomsadze A."/>
            <person name="Li W."/>
            <person name="Lilly W.W."/>
            <person name="Ma L.J."/>
            <person name="Mackey A.J."/>
            <person name="Manning G."/>
            <person name="Martin F."/>
            <person name="Muraguchi H."/>
            <person name="Natvig D.O."/>
            <person name="Palmerini H."/>
            <person name="Ramesh M.A."/>
            <person name="Rehmeyer C.J."/>
            <person name="Roe B.A."/>
            <person name="Shenoy N."/>
            <person name="Stanke M."/>
            <person name="Ter-Hovhannisyan V."/>
            <person name="Tunlid A."/>
            <person name="Velagapudi R."/>
            <person name="Vision T.J."/>
            <person name="Zeng Q."/>
            <person name="Zolan M.E."/>
            <person name="Pukkila P.J."/>
        </authorList>
    </citation>
    <scope>NUCLEOTIDE SEQUENCE [LARGE SCALE GENOMIC DNA]</scope>
    <source>
        <strain evidence="3">Okayama-7 / 130 / ATCC MYA-4618 / FGSC 9003</strain>
    </source>
</reference>
<dbReference type="HOGENOM" id="CLU_321313_0_0_1"/>
<name>A8NMF6_COPC7</name>
<dbReference type="GeneID" id="6011422"/>